<evidence type="ECO:0000313" key="5">
    <source>
        <dbReference type="Proteomes" id="UP000256970"/>
    </source>
</evidence>
<dbReference type="STRING" id="3088.A0A383VT74"/>
<evidence type="ECO:0000259" key="2">
    <source>
        <dbReference type="Pfam" id="PF00024"/>
    </source>
</evidence>
<accession>A0A383VT74</accession>
<feature type="chain" id="PRO_5016863615" evidence="1">
    <location>
        <begin position="22"/>
        <end position="808"/>
    </location>
</feature>
<dbReference type="AlphaFoldDB" id="A0A383VT74"/>
<dbReference type="Pfam" id="PF00024">
    <property type="entry name" value="PAN_1"/>
    <property type="match status" value="1"/>
</dbReference>
<proteinExistence type="predicted"/>
<evidence type="ECO:0000313" key="4">
    <source>
        <dbReference type="EMBL" id="SZX68705.1"/>
    </source>
</evidence>
<feature type="domain" description="Tyrosine-protein kinase ephrin type A/B receptor-like" evidence="3">
    <location>
        <begin position="560"/>
        <end position="594"/>
    </location>
</feature>
<feature type="signal peptide" evidence="1">
    <location>
        <begin position="1"/>
        <end position="21"/>
    </location>
</feature>
<protein>
    <submittedName>
        <fullName evidence="4">Uncharacterized protein</fullName>
    </submittedName>
</protein>
<dbReference type="Pfam" id="PF07699">
    <property type="entry name" value="Ephrin_rec_like"/>
    <property type="match status" value="2"/>
</dbReference>
<keyword evidence="1" id="KW-0732">Signal</keyword>
<evidence type="ECO:0000259" key="3">
    <source>
        <dbReference type="Pfam" id="PF07699"/>
    </source>
</evidence>
<evidence type="ECO:0000256" key="1">
    <source>
        <dbReference type="SAM" id="SignalP"/>
    </source>
</evidence>
<feature type="domain" description="Apple" evidence="2">
    <location>
        <begin position="645"/>
        <end position="699"/>
    </location>
</feature>
<reference evidence="4 5" key="1">
    <citation type="submission" date="2016-10" db="EMBL/GenBank/DDBJ databases">
        <authorList>
            <person name="Cai Z."/>
        </authorList>
    </citation>
    <scope>NUCLEOTIDE SEQUENCE [LARGE SCALE GENOMIC DNA]</scope>
</reference>
<sequence>MANTMVLKALLLSCAAISVFGHRQLLQQTSCPAGCDTTVGACVFDSTSAFYRCTKCLNNRVPAADGSCGCAAGFYLVNNAATCTKCPVGSYCPGGIATKSVIYSCNWASNDTTVGLTTKDERSTSRAACVNKPGYKYVPSTVGKPSAVLCGPNTYAPGFNKQKACTPCQSGLKTDPSVGGLQINATVCKVPPGWFYTGTAAVRCPKGEYRGGYAVSTAATKCDSCPVGSTTEHSNSTLLTDCKVLKPGRFWLNPTTQMQQPEPTTSICLQNSWCPGGVHPNGDGRRPCNSIASGLWTKGLGAVAPSQCAIPPGHYFSAAVNTTVKPSDEGSTTGSPAETLLVSMTSDSCYIRRGQGMVLAPGSNVSKPIYMAVTCDTDNYGTNGTDQGILMKLTVTECKTCPRYTTTMDRTTATNFPARYFYDTTTGGFYDPLACLTQPGYGFDGFQATPCPKGEYNDAIGEDANKCSVCPIDGTTTYSEGSQSAADCKYVLPGWQFPNAANPAASLSKCDYGFFSPIDREIRANNASGACTACPNGKTTREIGSPSDDRCDICPAGQGIAEGGSSCQLCPSGSYGDEARTAGNFTCERCPAGSNIYRFRFQSGPSSTSDNLFTSAVVTKPGASSVGQCSVEFGQVEDGNWKLTSSGSNVAGNSTDLDACVASCRANPECQFLNYDYAGDVATRCQLRVSTARTIGTTLLAYKVVPKSNLLAASMGSGLFSWWVDDAAQEVGIYVNTITTSSMADCLSTCTLKSECAAVRMDGYSSAAKTITSCTLLKGAVTMTETVRTLVRTRIDNDISITAGPAPI</sequence>
<organism evidence="4 5">
    <name type="scientific">Tetradesmus obliquus</name>
    <name type="common">Green alga</name>
    <name type="synonym">Acutodesmus obliquus</name>
    <dbReference type="NCBI Taxonomy" id="3088"/>
    <lineage>
        <taxon>Eukaryota</taxon>
        <taxon>Viridiplantae</taxon>
        <taxon>Chlorophyta</taxon>
        <taxon>core chlorophytes</taxon>
        <taxon>Chlorophyceae</taxon>
        <taxon>CS clade</taxon>
        <taxon>Sphaeropleales</taxon>
        <taxon>Scenedesmaceae</taxon>
        <taxon>Tetradesmus</taxon>
    </lineage>
</organism>
<dbReference type="PANTHER" id="PTHR46967">
    <property type="entry name" value="INSULIN-LIKE GROWTH FACTOR BINDING PROTEIN,N-TERMINAL"/>
    <property type="match status" value="1"/>
</dbReference>
<dbReference type="SMART" id="SM01411">
    <property type="entry name" value="Ephrin_rec_like"/>
    <property type="match status" value="6"/>
</dbReference>
<name>A0A383VT74_TETOB</name>
<feature type="domain" description="Tyrosine-protein kinase ephrin type A/B receptor-like" evidence="3">
    <location>
        <begin position="449"/>
        <end position="488"/>
    </location>
</feature>
<keyword evidence="5" id="KW-1185">Reference proteome</keyword>
<dbReference type="Gene3D" id="2.10.50.10">
    <property type="entry name" value="Tumor Necrosis Factor Receptor, subunit A, domain 2"/>
    <property type="match status" value="3"/>
</dbReference>
<dbReference type="InterPro" id="IPR003609">
    <property type="entry name" value="Pan_app"/>
</dbReference>
<dbReference type="InterPro" id="IPR011641">
    <property type="entry name" value="Tyr-kin_ephrin_A/B_rcpt-like"/>
</dbReference>
<dbReference type="Proteomes" id="UP000256970">
    <property type="component" value="Unassembled WGS sequence"/>
</dbReference>
<dbReference type="PANTHER" id="PTHR46967:SF2">
    <property type="entry name" value="SUSHI, VON WILLEBRAND FACTOR TYPE A, EGF AND PENTRAXIN DOMAIN-CONTAINING PROTEIN 1-LIKE"/>
    <property type="match status" value="1"/>
</dbReference>
<gene>
    <name evidence="4" type="ORF">BQ4739_LOCUS9033</name>
</gene>
<dbReference type="EMBL" id="FNXT01000875">
    <property type="protein sequence ID" value="SZX68705.1"/>
    <property type="molecule type" value="Genomic_DNA"/>
</dbReference>